<feature type="chain" id="PRO_5035359743" evidence="2">
    <location>
        <begin position="20"/>
        <end position="606"/>
    </location>
</feature>
<organism evidence="4 6">
    <name type="scientific">Bursaphelenchus xylophilus</name>
    <name type="common">Pinewood nematode worm</name>
    <name type="synonym">Aphelenchoides xylophilus</name>
    <dbReference type="NCBI Taxonomy" id="6326"/>
    <lineage>
        <taxon>Eukaryota</taxon>
        <taxon>Metazoa</taxon>
        <taxon>Ecdysozoa</taxon>
        <taxon>Nematoda</taxon>
        <taxon>Chromadorea</taxon>
        <taxon>Rhabditida</taxon>
        <taxon>Tylenchina</taxon>
        <taxon>Tylenchomorpha</taxon>
        <taxon>Aphelenchoidea</taxon>
        <taxon>Aphelenchoididae</taxon>
        <taxon>Bursaphelenchus</taxon>
    </lineage>
</organism>
<keyword evidence="5" id="KW-1185">Reference proteome</keyword>
<dbReference type="eggNOG" id="ENOG502SJZ3">
    <property type="taxonomic scope" value="Eukaryota"/>
</dbReference>
<dbReference type="WBParaSite" id="BXY_0766000.1">
    <property type="protein sequence ID" value="BXY_0766000.1"/>
    <property type="gene ID" value="BXY_0766000"/>
</dbReference>
<dbReference type="Proteomes" id="UP000095284">
    <property type="component" value="Unplaced"/>
</dbReference>
<dbReference type="EMBL" id="CAJFDI010000004">
    <property type="protein sequence ID" value="CAD5226918.1"/>
    <property type="molecule type" value="Genomic_DNA"/>
</dbReference>
<evidence type="ECO:0000313" key="4">
    <source>
        <dbReference type="Proteomes" id="UP000095284"/>
    </source>
</evidence>
<name>A0A1I7S3S9_BURXY</name>
<evidence type="ECO:0000313" key="5">
    <source>
        <dbReference type="Proteomes" id="UP000659654"/>
    </source>
</evidence>
<dbReference type="PANTHER" id="PTHR21523">
    <property type="match status" value="1"/>
</dbReference>
<dbReference type="AlphaFoldDB" id="A0A1I7S3S9"/>
<proteinExistence type="predicted"/>
<dbReference type="Proteomes" id="UP000659654">
    <property type="component" value="Unassembled WGS sequence"/>
</dbReference>
<gene>
    <name evidence="3" type="ORF">BXYJ_LOCUS9463</name>
</gene>
<keyword evidence="2" id="KW-0732">Signal</keyword>
<evidence type="ECO:0000256" key="2">
    <source>
        <dbReference type="SAM" id="SignalP"/>
    </source>
</evidence>
<reference evidence="3" key="2">
    <citation type="submission" date="2020-09" db="EMBL/GenBank/DDBJ databases">
        <authorList>
            <person name="Kikuchi T."/>
        </authorList>
    </citation>
    <scope>NUCLEOTIDE SEQUENCE</scope>
    <source>
        <strain evidence="3">Ka4C1</strain>
    </source>
</reference>
<evidence type="ECO:0000313" key="6">
    <source>
        <dbReference type="WBParaSite" id="BXY_0766000.1"/>
    </source>
</evidence>
<dbReference type="OrthoDB" id="5870064at2759"/>
<feature type="compositionally biased region" description="Basic and acidic residues" evidence="1">
    <location>
        <begin position="410"/>
        <end position="428"/>
    </location>
</feature>
<dbReference type="EMBL" id="CAJFCV020000004">
    <property type="protein sequence ID" value="CAG9116500.1"/>
    <property type="molecule type" value="Genomic_DNA"/>
</dbReference>
<reference evidence="6" key="1">
    <citation type="submission" date="2016-11" db="UniProtKB">
        <authorList>
            <consortium name="WormBaseParasite"/>
        </authorList>
    </citation>
    <scope>IDENTIFICATION</scope>
</reference>
<protein>
    <submittedName>
        <fullName evidence="3">(pine wood nematode) hypothetical protein</fullName>
    </submittedName>
</protein>
<evidence type="ECO:0000313" key="3">
    <source>
        <dbReference type="EMBL" id="CAD5226918.1"/>
    </source>
</evidence>
<accession>A0A1I7S3S9</accession>
<feature type="region of interest" description="Disordered" evidence="1">
    <location>
        <begin position="410"/>
        <end position="429"/>
    </location>
</feature>
<feature type="signal peptide" evidence="2">
    <location>
        <begin position="1"/>
        <end position="19"/>
    </location>
</feature>
<dbReference type="PANTHER" id="PTHR21523:SF38">
    <property type="entry name" value="MLT-TEN (MLT-10) RELATED"/>
    <property type="match status" value="1"/>
</dbReference>
<dbReference type="Proteomes" id="UP000582659">
    <property type="component" value="Unassembled WGS sequence"/>
</dbReference>
<sequence length="606" mass="68886">MHSVLLMMTLAMISDPACGNDVERFVFDPTNLEALFHSNGISAFLKAKANSVLKEVHRDDVIVFSECIRNKTSPLLYSRCLVSLMNSRDRMKANLNDPWDSNIVDDVAQLLKPPMKSTPTVKFKKKSIGIWKEQHKKLRNVIKTGSSSIMRPLRGLNLLTGHLMRKRRRVYESPFKNVLKIQKMQDFFSKMEHCNNYFRKIKEENERVLSSYGYKAKFETKNEGLIEEMLQKLQAILEDLDFQKISVLSPKILALFPNSKRPQFLSPEILNFQNTGILPLPQLFKLISSSDSEALFWMELLLEMVGASEKLDSFLEMYSAEMTRMDSFIYPRILERERKEYLLKKALDASTTKQSRELEEIGFTFLSRGQARLLFGSEEAAIYDGVDAKGRDKKLEERIRKISELEENQIKLRGKRQEPGPEGERREGPFSGLHVLEPFAFISNLRSPPVLEGLILSPHAFVTEILRPELLTTDILSPRAFIPTILSPQALISRVLSPAAFRLELLSPTALIAWVATPEALIADILSPRMLETRIASPEFLTVQILSPSLLSPKFGSDETLSFNVLSPNILSPRFESKEKMVVEILSPHILGGGHQPSDSQIQNQP</sequence>
<evidence type="ECO:0000256" key="1">
    <source>
        <dbReference type="SAM" id="MobiDB-lite"/>
    </source>
</evidence>